<organism evidence="2 3">
    <name type="scientific">Staphylococcus equorum</name>
    <dbReference type="NCBI Taxonomy" id="246432"/>
    <lineage>
        <taxon>Bacteria</taxon>
        <taxon>Bacillati</taxon>
        <taxon>Bacillota</taxon>
        <taxon>Bacilli</taxon>
        <taxon>Bacillales</taxon>
        <taxon>Staphylococcaceae</taxon>
        <taxon>Staphylococcus</taxon>
    </lineage>
</organism>
<dbReference type="PANTHER" id="PTHR43328">
    <property type="entry name" value="ACETYLTRANSFERASE-RELATED"/>
    <property type="match status" value="1"/>
</dbReference>
<dbReference type="GO" id="GO:0016747">
    <property type="term" value="F:acyltransferase activity, transferring groups other than amino-acyl groups"/>
    <property type="evidence" value="ECO:0007669"/>
    <property type="project" value="InterPro"/>
</dbReference>
<name>A0AAW7AM83_9STAP</name>
<evidence type="ECO:0000313" key="3">
    <source>
        <dbReference type="Proteomes" id="UP001174037"/>
    </source>
</evidence>
<dbReference type="Pfam" id="PF00583">
    <property type="entry name" value="Acetyltransf_1"/>
    <property type="match status" value="2"/>
</dbReference>
<dbReference type="PROSITE" id="PS51186">
    <property type="entry name" value="GNAT"/>
    <property type="match status" value="1"/>
</dbReference>
<dbReference type="SUPFAM" id="SSF55729">
    <property type="entry name" value="Acyl-CoA N-acyltransferases (Nat)"/>
    <property type="match status" value="2"/>
</dbReference>
<gene>
    <name evidence="2" type="ORF">P1A27_12340</name>
</gene>
<dbReference type="InterPro" id="IPR000182">
    <property type="entry name" value="GNAT_dom"/>
</dbReference>
<reference evidence="2" key="1">
    <citation type="journal article" date="2023" name="Int. J. Mol. Sci.">
        <title>Antibiotic Resistance/Susceptibility Profiles of Staphylococcus equorum Strains from Cheese, and Genome Analysis for Antibiotic Resistance Genes.</title>
        <authorList>
            <person name="Vazquez L."/>
            <person name="Srednik M.E."/>
            <person name="Rodriguez J."/>
            <person name="Florez A.B."/>
            <person name="Mayo B."/>
        </authorList>
    </citation>
    <scope>NUCLEOTIDE SEQUENCE</scope>
    <source>
        <strain evidence="2">5A3I</strain>
    </source>
</reference>
<dbReference type="InterPro" id="IPR016181">
    <property type="entry name" value="Acyl_CoA_acyltransferase"/>
</dbReference>
<dbReference type="EMBL" id="JARGCK010000012">
    <property type="protein sequence ID" value="MDK9866727.1"/>
    <property type="molecule type" value="Genomic_DNA"/>
</dbReference>
<dbReference type="PANTHER" id="PTHR43328:SF1">
    <property type="entry name" value="N-ACETYLTRANSFERASE DOMAIN-CONTAINING PROTEIN"/>
    <property type="match status" value="1"/>
</dbReference>
<dbReference type="CDD" id="cd04301">
    <property type="entry name" value="NAT_SF"/>
    <property type="match status" value="1"/>
</dbReference>
<dbReference type="Proteomes" id="UP001174037">
    <property type="component" value="Unassembled WGS sequence"/>
</dbReference>
<protein>
    <submittedName>
        <fullName evidence="2">GNAT family N-acetyltransferase</fullName>
    </submittedName>
</protein>
<dbReference type="AlphaFoldDB" id="A0AAW7AM83"/>
<evidence type="ECO:0000259" key="1">
    <source>
        <dbReference type="PROSITE" id="PS51186"/>
    </source>
</evidence>
<dbReference type="RefSeq" id="WP_285324286.1">
    <property type="nucleotide sequence ID" value="NZ_JARGCK010000012.1"/>
</dbReference>
<feature type="domain" description="N-acetyltransferase" evidence="1">
    <location>
        <begin position="10"/>
        <end position="166"/>
    </location>
</feature>
<proteinExistence type="predicted"/>
<dbReference type="Gene3D" id="3.40.630.30">
    <property type="match status" value="1"/>
</dbReference>
<evidence type="ECO:0000313" key="2">
    <source>
        <dbReference type="EMBL" id="MDK9866727.1"/>
    </source>
</evidence>
<comment type="caution">
    <text evidence="2">The sequence shown here is derived from an EMBL/GenBank/DDBJ whole genome shotgun (WGS) entry which is preliminary data.</text>
</comment>
<accession>A0AAW7AM83</accession>
<sequence>MFIKKQFEGITVQVYEDKYKDALYNFKLNERQQIYSSLPSEVLEDALQDKDRIANIALNKKGEVVGFFVLHQYYQHEGYDTPKQVIYVRSLSVNQNFQGYGYGTKMMMYLPQYVQSLFPDFNHLYLVVDAENESAWNVYERAGFMHTATKEEGPLGKERLYYLDLDSKHVSSLKLKPNTEDVPFNIHIIDLYKDGNKVGFIAVEKHEQRMNISSVEVNKAERHHGIAESALRQLSTYIRKHFDDVSLLTITLYGENNELKPLCINSNFVEIESADDFKVFEKHINY</sequence>
<reference evidence="2" key="2">
    <citation type="submission" date="2023-03" db="EMBL/GenBank/DDBJ databases">
        <authorList>
            <person name="Vazquez L."/>
            <person name="Rodriguez J."/>
            <person name="Mayo B."/>
            <person name="Florez A.B."/>
        </authorList>
    </citation>
    <scope>NUCLEOTIDE SEQUENCE</scope>
    <source>
        <strain evidence="2">5A3I</strain>
    </source>
</reference>